<reference evidence="2" key="1">
    <citation type="journal article" date="2018" name="Nat. Microbiol.">
        <title>Leveraging single-cell genomics to expand the fungal tree of life.</title>
        <authorList>
            <person name="Ahrendt S.R."/>
            <person name="Quandt C.A."/>
            <person name="Ciobanu D."/>
            <person name="Clum A."/>
            <person name="Salamov A."/>
            <person name="Andreopoulos B."/>
            <person name="Cheng J.F."/>
            <person name="Woyke T."/>
            <person name="Pelin A."/>
            <person name="Henrissat B."/>
            <person name="Reynolds N.K."/>
            <person name="Benny G.L."/>
            <person name="Smith M.E."/>
            <person name="James T.Y."/>
            <person name="Grigoriev I.V."/>
        </authorList>
    </citation>
    <scope>NUCLEOTIDE SEQUENCE [LARGE SCALE GENOMIC DNA]</scope>
</reference>
<sequence length="178" mass="19149">MIAAREAQDAAARTAGMAPVVPTSVISGPRYPSEVSQREAVPAQFNVDENLGDSGGISDGCQQEEEVHVPRQVEIEVSMRASAESRAGPGMLTVSAQNEDPVAGVYAKKLETTMRELSGWDRDRLLGVAPAIWPDRLREAASRTPPQGDLYYISDKRWGSVLGAFADAEGRACSIFDE</sequence>
<accession>A0A4P9WN67</accession>
<proteinExistence type="predicted"/>
<keyword evidence="2" id="KW-1185">Reference proteome</keyword>
<gene>
    <name evidence="1" type="ORF">BDK51DRAFT_29995</name>
</gene>
<dbReference type="Proteomes" id="UP000269721">
    <property type="component" value="Unassembled WGS sequence"/>
</dbReference>
<organism evidence="1 2">
    <name type="scientific">Blyttiomyces helicus</name>
    <dbReference type="NCBI Taxonomy" id="388810"/>
    <lineage>
        <taxon>Eukaryota</taxon>
        <taxon>Fungi</taxon>
        <taxon>Fungi incertae sedis</taxon>
        <taxon>Chytridiomycota</taxon>
        <taxon>Chytridiomycota incertae sedis</taxon>
        <taxon>Chytridiomycetes</taxon>
        <taxon>Chytridiomycetes incertae sedis</taxon>
        <taxon>Blyttiomyces</taxon>
    </lineage>
</organism>
<protein>
    <submittedName>
        <fullName evidence="1">Uncharacterized protein</fullName>
    </submittedName>
</protein>
<dbReference type="EMBL" id="KZ994218">
    <property type="protein sequence ID" value="RKO93503.1"/>
    <property type="molecule type" value="Genomic_DNA"/>
</dbReference>
<dbReference type="AlphaFoldDB" id="A0A4P9WN67"/>
<evidence type="ECO:0000313" key="1">
    <source>
        <dbReference type="EMBL" id="RKO93503.1"/>
    </source>
</evidence>
<evidence type="ECO:0000313" key="2">
    <source>
        <dbReference type="Proteomes" id="UP000269721"/>
    </source>
</evidence>
<name>A0A4P9WN67_9FUNG</name>